<sequence length="168" mass="17616">MVFPLAASSPNILQANSSTGTSTAEQVLLGHYTPTAMPNTVVMSPLHVPSTTMNDDDGSTSAQLGTQQPTQGQHVAQVFDAAQNIAPCPHVKLVATHTDPRSTSINALGLATHESMATTPPRSATHVSEPQPEPCPVASPSMLPGISSPSLRQRLHRTSLQAKPMLNL</sequence>
<evidence type="ECO:0000313" key="2">
    <source>
        <dbReference type="Proteomes" id="UP001234297"/>
    </source>
</evidence>
<proteinExistence type="predicted"/>
<organism evidence="1 2">
    <name type="scientific">Persea americana</name>
    <name type="common">Avocado</name>
    <dbReference type="NCBI Taxonomy" id="3435"/>
    <lineage>
        <taxon>Eukaryota</taxon>
        <taxon>Viridiplantae</taxon>
        <taxon>Streptophyta</taxon>
        <taxon>Embryophyta</taxon>
        <taxon>Tracheophyta</taxon>
        <taxon>Spermatophyta</taxon>
        <taxon>Magnoliopsida</taxon>
        <taxon>Magnoliidae</taxon>
        <taxon>Laurales</taxon>
        <taxon>Lauraceae</taxon>
        <taxon>Persea</taxon>
    </lineage>
</organism>
<accession>A0ACC2K656</accession>
<protein>
    <submittedName>
        <fullName evidence="1">Uncharacterized protein</fullName>
    </submittedName>
</protein>
<reference evidence="1 2" key="1">
    <citation type="journal article" date="2022" name="Hortic Res">
        <title>A haplotype resolved chromosomal level avocado genome allows analysis of novel avocado genes.</title>
        <authorList>
            <person name="Nath O."/>
            <person name="Fletcher S.J."/>
            <person name="Hayward A."/>
            <person name="Shaw L.M."/>
            <person name="Masouleh A.K."/>
            <person name="Furtado A."/>
            <person name="Henry R.J."/>
            <person name="Mitter N."/>
        </authorList>
    </citation>
    <scope>NUCLEOTIDE SEQUENCE [LARGE SCALE GENOMIC DNA]</scope>
    <source>
        <strain evidence="2">cv. Hass</strain>
    </source>
</reference>
<evidence type="ECO:0000313" key="1">
    <source>
        <dbReference type="EMBL" id="KAJ8616594.1"/>
    </source>
</evidence>
<gene>
    <name evidence="1" type="ORF">MRB53_035966</name>
</gene>
<comment type="caution">
    <text evidence="1">The sequence shown here is derived from an EMBL/GenBank/DDBJ whole genome shotgun (WGS) entry which is preliminary data.</text>
</comment>
<keyword evidence="2" id="KW-1185">Reference proteome</keyword>
<dbReference type="EMBL" id="CM056820">
    <property type="protein sequence ID" value="KAJ8616594.1"/>
    <property type="molecule type" value="Genomic_DNA"/>
</dbReference>
<dbReference type="Proteomes" id="UP001234297">
    <property type="component" value="Chromosome 12"/>
</dbReference>
<name>A0ACC2K656_PERAE</name>